<name>A0ABY4VZ50_9PROT</name>
<dbReference type="EMBL" id="CP098747">
    <property type="protein sequence ID" value="USG59911.1"/>
    <property type="molecule type" value="Genomic_DNA"/>
</dbReference>
<evidence type="ECO:0000313" key="1">
    <source>
        <dbReference type="EMBL" id="USG59911.1"/>
    </source>
</evidence>
<accession>A0ABY4VZ50</accession>
<proteinExistence type="predicted"/>
<organism evidence="1 2">
    <name type="scientific">Sneathiella marina</name>
    <dbReference type="NCBI Taxonomy" id="2950108"/>
    <lineage>
        <taxon>Bacteria</taxon>
        <taxon>Pseudomonadati</taxon>
        <taxon>Pseudomonadota</taxon>
        <taxon>Alphaproteobacteria</taxon>
        <taxon>Sneathiellales</taxon>
        <taxon>Sneathiellaceae</taxon>
        <taxon>Sneathiella</taxon>
    </lineage>
</organism>
<evidence type="ECO:0008006" key="3">
    <source>
        <dbReference type="Google" id="ProtNLM"/>
    </source>
</evidence>
<dbReference type="Proteomes" id="UP001056291">
    <property type="component" value="Chromosome"/>
</dbReference>
<evidence type="ECO:0000313" key="2">
    <source>
        <dbReference type="Proteomes" id="UP001056291"/>
    </source>
</evidence>
<dbReference type="PROSITE" id="PS51257">
    <property type="entry name" value="PROKAR_LIPOPROTEIN"/>
    <property type="match status" value="1"/>
</dbReference>
<reference evidence="1" key="1">
    <citation type="submission" date="2022-06" db="EMBL/GenBank/DDBJ databases">
        <title>Sneathiella actinostolidae sp. nov., isolated from a sea anemonein the Western Pacific Ocean.</title>
        <authorList>
            <person name="Wei M.J."/>
        </authorList>
    </citation>
    <scope>NUCLEOTIDE SEQUENCE</scope>
    <source>
        <strain evidence="1">PHK-P5</strain>
    </source>
</reference>
<dbReference type="RefSeq" id="WP_251932681.1">
    <property type="nucleotide sequence ID" value="NZ_CP098747.1"/>
</dbReference>
<gene>
    <name evidence="1" type="ORF">NBZ79_12065</name>
</gene>
<keyword evidence="2" id="KW-1185">Reference proteome</keyword>
<protein>
    <recommendedName>
        <fullName evidence="3">Lipoprotein</fullName>
    </recommendedName>
</protein>
<sequence length="87" mass="9473">MKKLMILPLLLAVAACTTPRDDRTYSCEQLSAEYAENTKSAIGKFGQGKAMFGEGNGLLDMNVGVKARADRKGCDTKLWPAQPDSMF</sequence>